<evidence type="ECO:0000313" key="11">
    <source>
        <dbReference type="EMBL" id="MFC7393940.1"/>
    </source>
</evidence>
<evidence type="ECO:0000256" key="5">
    <source>
        <dbReference type="ARBA" id="ARBA00012684"/>
    </source>
</evidence>
<sequence>MSFTERLSKNIEPIWAKIHDHPFVQGIGNGTLPQETFAYYMKQDYVYLIDYAKLFAIGSIKARDIETMGWFARLLHETFNTEMDLHRQYASEFGITREELERTEPTPINLAYTRYMLHVAQNGSLSELVSCLLPCMWSYWEIGKELYAYNGESLSKNPYAKWIEMYASDDFGELCQWLIECLDKQTNGKPEFELQVLEKHFQTTSRYEYMFWNMVYEQHEWPI</sequence>
<dbReference type="InterPro" id="IPR004305">
    <property type="entry name" value="Thiaminase-2/PQQC"/>
</dbReference>
<feature type="domain" description="Thiaminase-2/PQQC" evidence="10">
    <location>
        <begin position="9"/>
        <end position="217"/>
    </location>
</feature>
<comment type="function">
    <text evidence="9">Catalyzes an amino-pyrimidine hydrolysis reaction at the C5' of the pyrimidine moiety of thiamine compounds, a reaction that is part of a thiamine salvage pathway.</text>
</comment>
<comment type="pathway">
    <text evidence="2 9">Cofactor biosynthesis; thiamine diphosphate biosynthesis.</text>
</comment>
<evidence type="ECO:0000259" key="10">
    <source>
        <dbReference type="Pfam" id="PF03070"/>
    </source>
</evidence>
<protein>
    <recommendedName>
        <fullName evidence="6 9">Aminopyrimidine aminohydrolase</fullName>
        <ecNumber evidence="5 9">3.5.99.2</ecNumber>
    </recommendedName>
</protein>
<dbReference type="InterPro" id="IPR016084">
    <property type="entry name" value="Haem_Oase-like_multi-hlx"/>
</dbReference>
<comment type="caution">
    <text evidence="11">The sequence shown here is derived from an EMBL/GenBank/DDBJ whole genome shotgun (WGS) entry which is preliminary data.</text>
</comment>
<dbReference type="Gene3D" id="1.20.910.10">
    <property type="entry name" value="Heme oxygenase-like"/>
    <property type="match status" value="1"/>
</dbReference>
<accession>A0ABW2PZ12</accession>
<proteinExistence type="inferred from homology"/>
<organism evidence="11 12">
    <name type="scientific">Scopulibacillus cellulosilyticus</name>
    <dbReference type="NCBI Taxonomy" id="2665665"/>
    <lineage>
        <taxon>Bacteria</taxon>
        <taxon>Bacillati</taxon>
        <taxon>Bacillota</taxon>
        <taxon>Bacilli</taxon>
        <taxon>Bacillales</taxon>
        <taxon>Sporolactobacillaceae</taxon>
        <taxon>Scopulibacillus</taxon>
    </lineage>
</organism>
<comment type="catalytic activity">
    <reaction evidence="1 9">
        <text>4-amino-5-aminomethyl-2-methylpyrimidine + H2O = 4-amino-5-hydroxymethyl-2-methylpyrimidine + NH4(+)</text>
        <dbReference type="Rhea" id="RHEA:31799"/>
        <dbReference type="ChEBI" id="CHEBI:15377"/>
        <dbReference type="ChEBI" id="CHEBI:16892"/>
        <dbReference type="ChEBI" id="CHEBI:28938"/>
        <dbReference type="ChEBI" id="CHEBI:63416"/>
        <dbReference type="EC" id="3.5.99.2"/>
    </reaction>
</comment>
<dbReference type="PANTHER" id="PTHR43198">
    <property type="entry name" value="BIFUNCTIONAL TH2 PROTEIN"/>
    <property type="match status" value="1"/>
</dbReference>
<comment type="similarity">
    <text evidence="3 9">Belongs to the TenA family.</text>
</comment>
<evidence type="ECO:0000256" key="2">
    <source>
        <dbReference type="ARBA" id="ARBA00004948"/>
    </source>
</evidence>
<dbReference type="NCBIfam" id="TIGR04306">
    <property type="entry name" value="salvage_TenA"/>
    <property type="match status" value="1"/>
</dbReference>
<evidence type="ECO:0000313" key="12">
    <source>
        <dbReference type="Proteomes" id="UP001596505"/>
    </source>
</evidence>
<reference evidence="12" key="1">
    <citation type="journal article" date="2019" name="Int. J. Syst. Evol. Microbiol.">
        <title>The Global Catalogue of Microorganisms (GCM) 10K type strain sequencing project: providing services to taxonomists for standard genome sequencing and annotation.</title>
        <authorList>
            <consortium name="The Broad Institute Genomics Platform"/>
            <consortium name="The Broad Institute Genome Sequencing Center for Infectious Disease"/>
            <person name="Wu L."/>
            <person name="Ma J."/>
        </authorList>
    </citation>
    <scope>NUCLEOTIDE SEQUENCE [LARGE SCALE GENOMIC DNA]</scope>
    <source>
        <strain evidence="12">CGMCC 1.16305</strain>
    </source>
</reference>
<dbReference type="EC" id="3.5.99.2" evidence="5 9"/>
<dbReference type="SUPFAM" id="SSF48613">
    <property type="entry name" value="Heme oxygenase-like"/>
    <property type="match status" value="1"/>
</dbReference>
<evidence type="ECO:0000256" key="8">
    <source>
        <dbReference type="ARBA" id="ARBA00048337"/>
    </source>
</evidence>
<keyword evidence="12" id="KW-1185">Reference proteome</keyword>
<dbReference type="InterPro" id="IPR050967">
    <property type="entry name" value="Thiamine_Salvage_TenA"/>
</dbReference>
<dbReference type="InterPro" id="IPR027574">
    <property type="entry name" value="Thiaminase_II"/>
</dbReference>
<evidence type="ECO:0000256" key="4">
    <source>
        <dbReference type="ARBA" id="ARBA00011881"/>
    </source>
</evidence>
<evidence type="ECO:0000256" key="6">
    <source>
        <dbReference type="ARBA" id="ARBA00013647"/>
    </source>
</evidence>
<evidence type="ECO:0000256" key="1">
    <source>
        <dbReference type="ARBA" id="ARBA00001881"/>
    </source>
</evidence>
<comment type="catalytic activity">
    <reaction evidence="8 9">
        <text>thiamine + H2O = 5-(2-hydroxyethyl)-4-methylthiazole + 4-amino-5-hydroxymethyl-2-methylpyrimidine + H(+)</text>
        <dbReference type="Rhea" id="RHEA:17509"/>
        <dbReference type="ChEBI" id="CHEBI:15377"/>
        <dbReference type="ChEBI" id="CHEBI:15378"/>
        <dbReference type="ChEBI" id="CHEBI:16892"/>
        <dbReference type="ChEBI" id="CHEBI:17957"/>
        <dbReference type="ChEBI" id="CHEBI:18385"/>
        <dbReference type="EC" id="3.5.99.2"/>
    </reaction>
</comment>
<dbReference type="CDD" id="cd19366">
    <property type="entry name" value="TenA_C_BhTenA-like"/>
    <property type="match status" value="1"/>
</dbReference>
<dbReference type="EMBL" id="JBHTCO010000017">
    <property type="protein sequence ID" value="MFC7393940.1"/>
    <property type="molecule type" value="Genomic_DNA"/>
</dbReference>
<evidence type="ECO:0000256" key="3">
    <source>
        <dbReference type="ARBA" id="ARBA00010264"/>
    </source>
</evidence>
<evidence type="ECO:0000256" key="7">
    <source>
        <dbReference type="ARBA" id="ARBA00022977"/>
    </source>
</evidence>
<gene>
    <name evidence="11" type="primary">tenA</name>
    <name evidence="11" type="ORF">ACFQRG_13345</name>
</gene>
<keyword evidence="9 11" id="KW-0378">Hydrolase</keyword>
<dbReference type="Proteomes" id="UP001596505">
    <property type="component" value="Unassembled WGS sequence"/>
</dbReference>
<name>A0ABW2PZ12_9BACL</name>
<dbReference type="PANTHER" id="PTHR43198:SF2">
    <property type="entry name" value="SI:CH1073-67J19.1-RELATED"/>
    <property type="match status" value="1"/>
</dbReference>
<keyword evidence="7 9" id="KW-0784">Thiamine biosynthesis</keyword>
<comment type="subunit">
    <text evidence="4">Homotetramer.</text>
</comment>
<dbReference type="GO" id="GO:0050334">
    <property type="term" value="F:thiaminase activity"/>
    <property type="evidence" value="ECO:0007669"/>
    <property type="project" value="UniProtKB-EC"/>
</dbReference>
<evidence type="ECO:0000256" key="9">
    <source>
        <dbReference type="RuleBase" id="RU363093"/>
    </source>
</evidence>
<dbReference type="Pfam" id="PF03070">
    <property type="entry name" value="TENA_THI-4"/>
    <property type="match status" value="1"/>
</dbReference>